<dbReference type="Proteomes" id="UP000436284">
    <property type="component" value="Unassembled WGS sequence"/>
</dbReference>
<evidence type="ECO:0000259" key="6">
    <source>
        <dbReference type="Pfam" id="PF02317"/>
    </source>
</evidence>
<dbReference type="PANTHER" id="PTHR38015">
    <property type="entry name" value="BLR6086 PROTEIN"/>
    <property type="match status" value="1"/>
</dbReference>
<feature type="domain" description="Opine dehydrogenase" evidence="6">
    <location>
        <begin position="184"/>
        <end position="329"/>
    </location>
</feature>
<organism evidence="7 8">
    <name type="scientific">Salinicoccus hispanicus</name>
    <dbReference type="NCBI Taxonomy" id="157225"/>
    <lineage>
        <taxon>Bacteria</taxon>
        <taxon>Bacillati</taxon>
        <taxon>Bacillota</taxon>
        <taxon>Bacilli</taxon>
        <taxon>Bacillales</taxon>
        <taxon>Staphylococcaceae</taxon>
        <taxon>Salinicoccus</taxon>
    </lineage>
</organism>
<evidence type="ECO:0000256" key="1">
    <source>
        <dbReference type="ARBA" id="ARBA00013011"/>
    </source>
</evidence>
<sequence length="356" mass="39718">MLMKVSIVGAGNGGIVAAADLTSRGHEVTLYHSLQALKDPHADIMQGKVHYRGEPLYLHKFTQDPLDAVSGAEVIMTCLPTHILSQMFEELIPYLEDGQMVFINGASAMNSVVLSNILEEKRPEVDILIGESMSLTYAARYDYEQNDADVILKSRHNLFSAYPSSDTERMMDKLTVLYDTLVPAQNIIETALNNGNPESHPAPSILNTGYIDNHGDTFYLYRDGVTHHTVKVIEAIDKERQKVCEVLGFEVLDKSARSERSTYFEPDKPLKEQYNESPVLKDLVGPVTLNNRYIVEDVGYGLVLWKSIAEAAAVETPAIDSIIHLTSLMLEVDFTREGLTLDKMGLDKMRDLNLQV</sequence>
<evidence type="ECO:0000313" key="7">
    <source>
        <dbReference type="EMBL" id="MXQ51956.1"/>
    </source>
</evidence>
<feature type="domain" description="Glycerol-3-phosphate dehydrogenase NAD-dependent N-terminal" evidence="5">
    <location>
        <begin position="4"/>
        <end position="125"/>
    </location>
</feature>
<comment type="caution">
    <text evidence="7">The sequence shown here is derived from an EMBL/GenBank/DDBJ whole genome shotgun (WGS) entry which is preliminary data.</text>
</comment>
<dbReference type="Pfam" id="PF02317">
    <property type="entry name" value="Octopine_DH"/>
    <property type="match status" value="1"/>
</dbReference>
<dbReference type="Gene3D" id="1.10.1040.10">
    <property type="entry name" value="N-(1-d-carboxylethyl)-l-norvaline Dehydrogenase, domain 2"/>
    <property type="match status" value="1"/>
</dbReference>
<dbReference type="InterPro" id="IPR003421">
    <property type="entry name" value="Opine_DH"/>
</dbReference>
<dbReference type="InterPro" id="IPR036291">
    <property type="entry name" value="NAD(P)-bd_dom_sf"/>
</dbReference>
<keyword evidence="8" id="KW-1185">Reference proteome</keyword>
<dbReference type="Gene3D" id="3.40.50.720">
    <property type="entry name" value="NAD(P)-binding Rossmann-like Domain"/>
    <property type="match status" value="1"/>
</dbReference>
<comment type="catalytic activity">
    <reaction evidence="4">
        <text>6-phospho-D-gluconate + NADP(+) = D-ribulose 5-phosphate + CO2 + NADPH</text>
        <dbReference type="Rhea" id="RHEA:10116"/>
        <dbReference type="ChEBI" id="CHEBI:16526"/>
        <dbReference type="ChEBI" id="CHEBI:57783"/>
        <dbReference type="ChEBI" id="CHEBI:58121"/>
        <dbReference type="ChEBI" id="CHEBI:58349"/>
        <dbReference type="ChEBI" id="CHEBI:58759"/>
        <dbReference type="EC" id="1.1.1.44"/>
    </reaction>
</comment>
<dbReference type="EC" id="1.1.1.44" evidence="1"/>
<evidence type="ECO:0000256" key="2">
    <source>
        <dbReference type="ARBA" id="ARBA00018193"/>
    </source>
</evidence>
<dbReference type="GO" id="GO:0046168">
    <property type="term" value="P:glycerol-3-phosphate catabolic process"/>
    <property type="evidence" value="ECO:0007669"/>
    <property type="project" value="InterPro"/>
</dbReference>
<evidence type="ECO:0000256" key="4">
    <source>
        <dbReference type="ARBA" id="ARBA00048640"/>
    </source>
</evidence>
<accession>A0A6N8U4B8</accession>
<proteinExistence type="predicted"/>
<dbReference type="GO" id="GO:0051287">
    <property type="term" value="F:NAD binding"/>
    <property type="evidence" value="ECO:0007669"/>
    <property type="project" value="InterPro"/>
</dbReference>
<protein>
    <recommendedName>
        <fullName evidence="2">6-phosphogluconate dehydrogenase, decarboxylating</fullName>
        <ecNumber evidence="1">1.1.1.44</ecNumber>
    </recommendedName>
</protein>
<dbReference type="SUPFAM" id="SSF48179">
    <property type="entry name" value="6-phosphogluconate dehydrogenase C-terminal domain-like"/>
    <property type="match status" value="1"/>
</dbReference>
<gene>
    <name evidence="7" type="ORF">GQ671_11840</name>
</gene>
<dbReference type="SUPFAM" id="SSF51735">
    <property type="entry name" value="NAD(P)-binding Rossmann-fold domains"/>
    <property type="match status" value="1"/>
</dbReference>
<keyword evidence="3" id="KW-0560">Oxidoreductase</keyword>
<dbReference type="GO" id="GO:0004616">
    <property type="term" value="F:phosphogluconate dehydrogenase (decarboxylating) activity"/>
    <property type="evidence" value="ECO:0007669"/>
    <property type="project" value="UniProtKB-EC"/>
</dbReference>
<dbReference type="InterPro" id="IPR051729">
    <property type="entry name" value="Opine/Lysopine_DH"/>
</dbReference>
<dbReference type="InterPro" id="IPR008927">
    <property type="entry name" value="6-PGluconate_DH-like_C_sf"/>
</dbReference>
<reference evidence="7 8" key="1">
    <citation type="submission" date="2019-12" db="EMBL/GenBank/DDBJ databases">
        <title>Salinicoccus cyprini sp. nov., isolated from gastro-intestinal tract of mirror carp, Cyprinus carpio var. specularis, collected from Gobind Sagar Reservoir, Himachal Pradesh, India.</title>
        <authorList>
            <person name="Talwar C."/>
            <person name="Singh A.K."/>
            <person name="Lal R."/>
            <person name="Negi R.K."/>
        </authorList>
    </citation>
    <scope>NUCLEOTIDE SEQUENCE [LARGE SCALE GENOMIC DNA]</scope>
    <source>
        <strain evidence="7 8">J-82</strain>
    </source>
</reference>
<dbReference type="AlphaFoldDB" id="A0A6N8U4B8"/>
<dbReference type="EMBL" id="WUUK01000005">
    <property type="protein sequence ID" value="MXQ51956.1"/>
    <property type="molecule type" value="Genomic_DNA"/>
</dbReference>
<name>A0A6N8U4B8_9STAP</name>
<evidence type="ECO:0000259" key="5">
    <source>
        <dbReference type="Pfam" id="PF01210"/>
    </source>
</evidence>
<dbReference type="Pfam" id="PF01210">
    <property type="entry name" value="NAD_Gly3P_dh_N"/>
    <property type="match status" value="1"/>
</dbReference>
<evidence type="ECO:0000313" key="8">
    <source>
        <dbReference type="Proteomes" id="UP000436284"/>
    </source>
</evidence>
<evidence type="ECO:0000256" key="3">
    <source>
        <dbReference type="ARBA" id="ARBA00023002"/>
    </source>
</evidence>
<dbReference type="InterPro" id="IPR013328">
    <property type="entry name" value="6PGD_dom2"/>
</dbReference>
<dbReference type="InterPro" id="IPR011128">
    <property type="entry name" value="G3P_DH_NAD-dep_N"/>
</dbReference>
<dbReference type="PANTHER" id="PTHR38015:SF1">
    <property type="entry name" value="OPINE DEHYDROGENASE DOMAIN-CONTAINING PROTEIN"/>
    <property type="match status" value="1"/>
</dbReference>
<dbReference type="OrthoDB" id="1073746at2"/>